<dbReference type="EMBL" id="JAAKZZ010000588">
    <property type="protein sequence ID" value="NGO72989.1"/>
    <property type="molecule type" value="Genomic_DNA"/>
</dbReference>
<evidence type="ECO:0000256" key="3">
    <source>
        <dbReference type="ARBA" id="ARBA00023082"/>
    </source>
</evidence>
<keyword evidence="2" id="KW-0805">Transcription regulation</keyword>
<dbReference type="AlphaFoldDB" id="A0A6G4X622"/>
<feature type="domain" description="RNA polymerase sigma factor 70 region 4 type 2" evidence="7">
    <location>
        <begin position="229"/>
        <end position="280"/>
    </location>
</feature>
<dbReference type="InterPro" id="IPR013324">
    <property type="entry name" value="RNA_pol_sigma_r3/r4-like"/>
</dbReference>
<dbReference type="RefSeq" id="WP_165302648.1">
    <property type="nucleotide sequence ID" value="NZ_JAAKZZ010000588.1"/>
</dbReference>
<gene>
    <name evidence="8" type="ORF">G5C65_32550</name>
</gene>
<dbReference type="InterPro" id="IPR014284">
    <property type="entry name" value="RNA_pol_sigma-70_dom"/>
</dbReference>
<dbReference type="InterPro" id="IPR013325">
    <property type="entry name" value="RNA_pol_sigma_r2"/>
</dbReference>
<name>A0A6G4X622_9ACTN</name>
<organism evidence="8 9">
    <name type="scientific">Streptomyces boncukensis</name>
    <dbReference type="NCBI Taxonomy" id="2711219"/>
    <lineage>
        <taxon>Bacteria</taxon>
        <taxon>Bacillati</taxon>
        <taxon>Actinomycetota</taxon>
        <taxon>Actinomycetes</taxon>
        <taxon>Kitasatosporales</taxon>
        <taxon>Streptomycetaceae</taxon>
        <taxon>Streptomyces</taxon>
    </lineage>
</organism>
<dbReference type="GO" id="GO:0003677">
    <property type="term" value="F:DNA binding"/>
    <property type="evidence" value="ECO:0007669"/>
    <property type="project" value="InterPro"/>
</dbReference>
<evidence type="ECO:0000259" key="7">
    <source>
        <dbReference type="Pfam" id="PF08281"/>
    </source>
</evidence>
<dbReference type="NCBIfam" id="TIGR02937">
    <property type="entry name" value="sigma70-ECF"/>
    <property type="match status" value="1"/>
</dbReference>
<dbReference type="Pfam" id="PF08281">
    <property type="entry name" value="Sigma70_r4_2"/>
    <property type="match status" value="1"/>
</dbReference>
<dbReference type="Gene3D" id="1.10.1740.10">
    <property type="match status" value="1"/>
</dbReference>
<dbReference type="PANTHER" id="PTHR43133:SF57">
    <property type="entry name" value="RNA POLYMERASE SIGMA-70 FACTOR"/>
    <property type="match status" value="1"/>
</dbReference>
<dbReference type="Gene3D" id="1.10.10.10">
    <property type="entry name" value="Winged helix-like DNA-binding domain superfamily/Winged helix DNA-binding domain"/>
    <property type="match status" value="1"/>
</dbReference>
<dbReference type="InterPro" id="IPR014298">
    <property type="entry name" value="BldN-like"/>
</dbReference>
<dbReference type="PANTHER" id="PTHR43133">
    <property type="entry name" value="RNA POLYMERASE ECF-TYPE SIGMA FACTO"/>
    <property type="match status" value="1"/>
</dbReference>
<evidence type="ECO:0000256" key="2">
    <source>
        <dbReference type="ARBA" id="ARBA00023015"/>
    </source>
</evidence>
<sequence length="289" mass="30948">MYPLVGVDASGLAALRTTVIDQLRAFVPTAYAVPALAATAAPVPAGPCYTFADGAGGATTATSAASATPAASAASTASRPAAPATVGRRSRTSAPGSTARRPAASDTDSRRMMDLVERAQGGEAEAFGQLYDQYSDTVYRYIYYRVGGRATAEDLTSETFLRALRRIGTFTWQGRDFGAWLVTIARNLVADHFKSSRFRLEVTTGEMLDANEVERSPEESVLESLSNAALLEAVRKLNPQQQECVTLRFLQGLSVAETARIMGKNEGAIKTLQYRAVRTLARLLPDDAR</sequence>
<evidence type="ECO:0000259" key="6">
    <source>
        <dbReference type="Pfam" id="PF04542"/>
    </source>
</evidence>
<evidence type="ECO:0000313" key="9">
    <source>
        <dbReference type="Proteomes" id="UP000477722"/>
    </source>
</evidence>
<keyword evidence="3" id="KW-0731">Sigma factor</keyword>
<keyword evidence="9" id="KW-1185">Reference proteome</keyword>
<dbReference type="NCBIfam" id="TIGR02952">
    <property type="entry name" value="Sig70_famx2"/>
    <property type="match status" value="1"/>
</dbReference>
<evidence type="ECO:0000256" key="4">
    <source>
        <dbReference type="ARBA" id="ARBA00023163"/>
    </source>
</evidence>
<proteinExistence type="inferred from homology"/>
<dbReference type="GO" id="GO:0006352">
    <property type="term" value="P:DNA-templated transcription initiation"/>
    <property type="evidence" value="ECO:0007669"/>
    <property type="project" value="InterPro"/>
</dbReference>
<feature type="domain" description="RNA polymerase sigma-70 region 2" evidence="6">
    <location>
        <begin position="130"/>
        <end position="197"/>
    </location>
</feature>
<evidence type="ECO:0000256" key="5">
    <source>
        <dbReference type="SAM" id="MobiDB-lite"/>
    </source>
</evidence>
<dbReference type="InterPro" id="IPR013249">
    <property type="entry name" value="RNA_pol_sigma70_r4_t2"/>
</dbReference>
<evidence type="ECO:0000256" key="1">
    <source>
        <dbReference type="ARBA" id="ARBA00010641"/>
    </source>
</evidence>
<dbReference type="InterPro" id="IPR007627">
    <property type="entry name" value="RNA_pol_sigma70_r2"/>
</dbReference>
<dbReference type="InterPro" id="IPR036388">
    <property type="entry name" value="WH-like_DNA-bd_sf"/>
</dbReference>
<dbReference type="Proteomes" id="UP000477722">
    <property type="component" value="Unassembled WGS sequence"/>
</dbReference>
<dbReference type="CDD" id="cd06171">
    <property type="entry name" value="Sigma70_r4"/>
    <property type="match status" value="1"/>
</dbReference>
<feature type="compositionally biased region" description="Low complexity" evidence="5">
    <location>
        <begin position="70"/>
        <end position="85"/>
    </location>
</feature>
<accession>A0A6G4X622</accession>
<keyword evidence="4" id="KW-0804">Transcription</keyword>
<dbReference type="InterPro" id="IPR039425">
    <property type="entry name" value="RNA_pol_sigma-70-like"/>
</dbReference>
<dbReference type="GO" id="GO:0016987">
    <property type="term" value="F:sigma factor activity"/>
    <property type="evidence" value="ECO:0007669"/>
    <property type="project" value="UniProtKB-KW"/>
</dbReference>
<dbReference type="SUPFAM" id="SSF88659">
    <property type="entry name" value="Sigma3 and sigma4 domains of RNA polymerase sigma factors"/>
    <property type="match status" value="1"/>
</dbReference>
<evidence type="ECO:0000313" key="8">
    <source>
        <dbReference type="EMBL" id="NGO72989.1"/>
    </source>
</evidence>
<protein>
    <submittedName>
        <fullName evidence="8">Sigma-70 family RNA polymerase sigma factor</fullName>
    </submittedName>
</protein>
<reference evidence="8 9" key="1">
    <citation type="submission" date="2020-02" db="EMBL/GenBank/DDBJ databases">
        <title>Whole-genome analyses of novel actinobacteria.</title>
        <authorList>
            <person name="Sahin N."/>
            <person name="Tatar D."/>
        </authorList>
    </citation>
    <scope>NUCLEOTIDE SEQUENCE [LARGE SCALE GENOMIC DNA]</scope>
    <source>
        <strain evidence="8 9">SB3404</strain>
    </source>
</reference>
<feature type="region of interest" description="Disordered" evidence="5">
    <location>
        <begin position="70"/>
        <end position="111"/>
    </location>
</feature>
<comment type="caution">
    <text evidence="8">The sequence shown here is derived from an EMBL/GenBank/DDBJ whole genome shotgun (WGS) entry which is preliminary data.</text>
</comment>
<dbReference type="Pfam" id="PF04542">
    <property type="entry name" value="Sigma70_r2"/>
    <property type="match status" value="1"/>
</dbReference>
<comment type="similarity">
    <text evidence="1">Belongs to the sigma-70 factor family. ECF subfamily.</text>
</comment>
<dbReference type="SUPFAM" id="SSF88946">
    <property type="entry name" value="Sigma2 domain of RNA polymerase sigma factors"/>
    <property type="match status" value="1"/>
</dbReference>